<dbReference type="Pfam" id="PF07963">
    <property type="entry name" value="N_methyl"/>
    <property type="match status" value="1"/>
</dbReference>
<evidence type="ECO:0000313" key="3">
    <source>
        <dbReference type="Proteomes" id="UP000295293"/>
    </source>
</evidence>
<feature type="transmembrane region" description="Helical" evidence="1">
    <location>
        <begin position="21"/>
        <end position="43"/>
    </location>
</feature>
<comment type="caution">
    <text evidence="2">The sequence shown here is derived from an EMBL/GenBank/DDBJ whole genome shotgun (WGS) entry which is preliminary data.</text>
</comment>
<dbReference type="GO" id="GO:0043683">
    <property type="term" value="P:type IV pilus assembly"/>
    <property type="evidence" value="ECO:0007669"/>
    <property type="project" value="InterPro"/>
</dbReference>
<accession>A0A4R6YWA3</accession>
<dbReference type="NCBIfam" id="TIGR02532">
    <property type="entry name" value="IV_pilin_GFxxxE"/>
    <property type="match status" value="1"/>
</dbReference>
<sequence length="484" mass="51660">MKQKDPARRLVAVPLMQQGFTLIELMVALALGLLVSIGIIALFQSTSNTNRVQDAQARVQENGRYAMSRLIDDMRMGFGQPLAVNAIAANQSVNTELVQAPMIAPMVYVANIASLLPRWRTGDTVVPAGWSMAQPYPLSPRWLIQGHECSVTGSACNPSVPTDLPAVGTVAGSRVQGADVLTVRYIGSPGWTIAQASGGGATGSEQHCPAAGQPNAGFITDILVRPAPGEPATNFASGDLALLWNGNQGAIFKVNAAGLAGSNQTLTPIDVLPTGGIARIRCADIGSLSTVTVYNFSRDLRTATYFLQLIADPSPDANPANRVIPALMRWVEGAPLNTRVADILATGVERMDFLYGTEQLASASTTPFNFLDANQVQTTGSSANCPIPPVQYVTWNNYAGAMDSNCLWRAVRTIEVHLLINTINDIPFLSQSDEAYRYSVNGGTALSYVQAQIPTGTVMPNGLQRGRMMRREFTAQIAVRNSTP</sequence>
<dbReference type="InterPro" id="IPR012902">
    <property type="entry name" value="N_methyl_site"/>
</dbReference>
<keyword evidence="1" id="KW-0812">Transmembrane</keyword>
<keyword evidence="1" id="KW-1133">Transmembrane helix</keyword>
<proteinExistence type="predicted"/>
<dbReference type="SUPFAM" id="SSF54523">
    <property type="entry name" value="Pili subunits"/>
    <property type="match status" value="1"/>
</dbReference>
<dbReference type="AlphaFoldDB" id="A0A4R6YWA3"/>
<name>A0A4R6YWA3_9GAMM</name>
<dbReference type="InterPro" id="IPR032092">
    <property type="entry name" value="PilW"/>
</dbReference>
<dbReference type="RefSeq" id="WP_208113590.1">
    <property type="nucleotide sequence ID" value="NZ_SNZH01000007.1"/>
</dbReference>
<dbReference type="InterPro" id="IPR045584">
    <property type="entry name" value="Pilin-like"/>
</dbReference>
<keyword evidence="3" id="KW-1185">Reference proteome</keyword>
<reference evidence="2 3" key="1">
    <citation type="submission" date="2019-03" db="EMBL/GenBank/DDBJ databases">
        <title>Genomic Encyclopedia of Type Strains, Phase IV (KMG-IV): sequencing the most valuable type-strain genomes for metagenomic binning, comparative biology and taxonomic classification.</title>
        <authorList>
            <person name="Goeker M."/>
        </authorList>
    </citation>
    <scope>NUCLEOTIDE SEQUENCE [LARGE SCALE GENOMIC DNA]</scope>
    <source>
        <strain evidence="2 3">DSM 21667</strain>
    </source>
</reference>
<dbReference type="Pfam" id="PF16074">
    <property type="entry name" value="PilW"/>
    <property type="match status" value="1"/>
</dbReference>
<dbReference type="PROSITE" id="PS00409">
    <property type="entry name" value="PROKAR_NTER_METHYL"/>
    <property type="match status" value="1"/>
</dbReference>
<dbReference type="EMBL" id="SNZH01000007">
    <property type="protein sequence ID" value="TDR43106.1"/>
    <property type="molecule type" value="Genomic_DNA"/>
</dbReference>
<evidence type="ECO:0000313" key="2">
    <source>
        <dbReference type="EMBL" id="TDR43106.1"/>
    </source>
</evidence>
<gene>
    <name evidence="2" type="ORF">DFR29_107112</name>
</gene>
<organism evidence="2 3">
    <name type="scientific">Tahibacter aquaticus</name>
    <dbReference type="NCBI Taxonomy" id="520092"/>
    <lineage>
        <taxon>Bacteria</taxon>
        <taxon>Pseudomonadati</taxon>
        <taxon>Pseudomonadota</taxon>
        <taxon>Gammaproteobacteria</taxon>
        <taxon>Lysobacterales</taxon>
        <taxon>Rhodanobacteraceae</taxon>
        <taxon>Tahibacter</taxon>
    </lineage>
</organism>
<keyword evidence="1" id="KW-0472">Membrane</keyword>
<dbReference type="Proteomes" id="UP000295293">
    <property type="component" value="Unassembled WGS sequence"/>
</dbReference>
<protein>
    <submittedName>
        <fullName evidence="2">Type IV pilus assembly protein PilW</fullName>
    </submittedName>
</protein>
<evidence type="ECO:0000256" key="1">
    <source>
        <dbReference type="SAM" id="Phobius"/>
    </source>
</evidence>